<accession>V8R5G8</accession>
<dbReference type="HOGENOM" id="CLU_1298880_0_0_6"/>
<organism evidence="1 2">
    <name type="scientific">Pseudomonas moraviensis R28-S</name>
    <dbReference type="NCBI Taxonomy" id="1395516"/>
    <lineage>
        <taxon>Bacteria</taxon>
        <taxon>Pseudomonadati</taxon>
        <taxon>Pseudomonadota</taxon>
        <taxon>Gammaproteobacteria</taxon>
        <taxon>Pseudomonadales</taxon>
        <taxon>Pseudomonadaceae</taxon>
        <taxon>Pseudomonas</taxon>
    </lineage>
</organism>
<evidence type="ECO:0000313" key="2">
    <source>
        <dbReference type="Proteomes" id="UP000024771"/>
    </source>
</evidence>
<dbReference type="AlphaFoldDB" id="V8R5G8"/>
<dbReference type="EMBL" id="AYMZ01000008">
    <property type="protein sequence ID" value="ETF06810.1"/>
    <property type="molecule type" value="Genomic_DNA"/>
</dbReference>
<dbReference type="PATRIC" id="fig|1395516.4.peg.3722"/>
<dbReference type="Proteomes" id="UP000024771">
    <property type="component" value="Chromosome"/>
</dbReference>
<comment type="caution">
    <text evidence="1">The sequence shown here is derived from an EMBL/GenBank/DDBJ whole genome shotgun (WGS) entry which is preliminary data.</text>
</comment>
<dbReference type="RefSeq" id="WP_024013702.1">
    <property type="nucleotide sequence ID" value="NZ_CM002330.1"/>
</dbReference>
<evidence type="ECO:0000313" key="1">
    <source>
        <dbReference type="EMBL" id="ETF06810.1"/>
    </source>
</evidence>
<protein>
    <submittedName>
        <fullName evidence="1">Uncharacterized protein</fullName>
    </submittedName>
</protein>
<gene>
    <name evidence="1" type="ORF">PMO01_18340</name>
</gene>
<proteinExistence type="predicted"/>
<reference evidence="1 2" key="1">
    <citation type="journal article" date="2014" name="Genome Announc.">
        <title>Draft Genome Sequence of Pseudomonas moraviensis R28-S.</title>
        <authorList>
            <person name="Hunter S.S."/>
            <person name="Yano H."/>
            <person name="Loftie-Eaton W."/>
            <person name="Hughes J."/>
            <person name="De Gelder L."/>
            <person name="Stragier P."/>
            <person name="De Vos P."/>
            <person name="Settles M.L."/>
            <person name="Top E.M."/>
        </authorList>
    </citation>
    <scope>NUCLEOTIDE SEQUENCE [LARGE SCALE GENOMIC DNA]</scope>
    <source>
        <strain evidence="2">R28</strain>
    </source>
</reference>
<sequence length="212" mass="24215">MKDVEIQNEIKHFFKKSYWSARYWNEIRRIHNICNSKQKRMVQRTIAEAIAAKVVNPSHSRSYKQFLTRGEMKPYASFIKVLFQPHMEKELAQVLALALFSESSLSTGSRKAVELAMKVYPKAIGWNEPEALKQLKDAVNVIEATDYPNATQDQRETLSKAIDTLLNCQPKTSAEIITIKAYSQLSRLQVQTQGTDLNGKVSLAFQKACYLI</sequence>
<name>V8R5G8_9PSED</name>